<evidence type="ECO:0000256" key="1">
    <source>
        <dbReference type="ARBA" id="ARBA00022829"/>
    </source>
</evidence>
<dbReference type="GO" id="GO:0007059">
    <property type="term" value="P:chromosome segregation"/>
    <property type="evidence" value="ECO:0007669"/>
    <property type="project" value="UniProtKB-KW"/>
</dbReference>
<keyword evidence="4" id="KW-1185">Reference proteome</keyword>
<reference evidence="3 4" key="1">
    <citation type="submission" date="2019-08" db="EMBL/GenBank/DDBJ databases">
        <title>In-depth cultivation of the pig gut microbiome towards novel bacterial diversity and tailored functional studies.</title>
        <authorList>
            <person name="Wylensek D."/>
            <person name="Hitch T.C.A."/>
            <person name="Clavel T."/>
        </authorList>
    </citation>
    <scope>NUCLEOTIDE SEQUENCE [LARGE SCALE GENOMIC DNA]</scope>
    <source>
        <strain evidence="3 4">WB03_NA08</strain>
    </source>
</reference>
<dbReference type="Proteomes" id="UP000470875">
    <property type="component" value="Unassembled WGS sequence"/>
</dbReference>
<evidence type="ECO:0000256" key="2">
    <source>
        <dbReference type="ARBA" id="ARBA00044777"/>
    </source>
</evidence>
<dbReference type="PANTHER" id="PTHR33969:SF2">
    <property type="entry name" value="SEGREGATION AND CONDENSATION PROTEIN A"/>
    <property type="match status" value="1"/>
</dbReference>
<dbReference type="Pfam" id="PF02616">
    <property type="entry name" value="SMC_ScpA"/>
    <property type="match status" value="1"/>
</dbReference>
<evidence type="ECO:0000313" key="3">
    <source>
        <dbReference type="EMBL" id="MSS83969.1"/>
    </source>
</evidence>
<comment type="caution">
    <text evidence="3">The sequence shown here is derived from an EMBL/GenBank/DDBJ whole genome shotgun (WGS) entry which is preliminary data.</text>
</comment>
<dbReference type="Gene3D" id="6.10.250.2410">
    <property type="match status" value="1"/>
</dbReference>
<gene>
    <name evidence="3" type="ORF">FYJ24_04150</name>
</gene>
<keyword evidence="1" id="KW-0159">Chromosome partition</keyword>
<name>A0A6N7VQD4_9ACTO</name>
<dbReference type="AlphaFoldDB" id="A0A6N7VQD4"/>
<accession>A0A6N7VQD4</accession>
<proteinExistence type="predicted"/>
<dbReference type="InterPro" id="IPR003768">
    <property type="entry name" value="ScpA"/>
</dbReference>
<sequence>MPVPRPTDNWPERLSAVAKPPEFAPALDSFAVDLPVFQGPFDLLLQLIARQELDVTEVALSKVTDEFISYMSRFPDLSTTTEFLVVAATLLNMKAARLVPDIGMESEDNAEDLSMRDLLFSRLLQYRAFKEMAKIFSDRLTEEEDSIPRAVPMEPHFAVLLPELVWNISPDQLASIAVSAMRQPPAPDEAAHVARPRVSVEEQVTFLEQKLRVEKRISFESLVAQTSDVGTVIGRFLALLELYRRRLVIFDQEAPLSPLHIAWEGT</sequence>
<dbReference type="PANTHER" id="PTHR33969">
    <property type="entry name" value="SEGREGATION AND CONDENSATION PROTEIN A"/>
    <property type="match status" value="1"/>
</dbReference>
<protein>
    <recommendedName>
        <fullName evidence="2">Segregation and condensation protein A</fullName>
    </recommendedName>
</protein>
<dbReference type="EMBL" id="VULO01000004">
    <property type="protein sequence ID" value="MSS83969.1"/>
    <property type="molecule type" value="Genomic_DNA"/>
</dbReference>
<evidence type="ECO:0000313" key="4">
    <source>
        <dbReference type="Proteomes" id="UP000470875"/>
    </source>
</evidence>
<organism evidence="3 4">
    <name type="scientific">Scrofimicrobium canadense</name>
    <dbReference type="NCBI Taxonomy" id="2652290"/>
    <lineage>
        <taxon>Bacteria</taxon>
        <taxon>Bacillati</taxon>
        <taxon>Actinomycetota</taxon>
        <taxon>Actinomycetes</taxon>
        <taxon>Actinomycetales</taxon>
        <taxon>Actinomycetaceae</taxon>
        <taxon>Scrofimicrobium</taxon>
    </lineage>
</organism>